<dbReference type="EC" id="3.1.1.3" evidence="2"/>
<feature type="domain" description="AB hydrolase-1" evidence="1">
    <location>
        <begin position="67"/>
        <end position="120"/>
    </location>
</feature>
<protein>
    <submittedName>
        <fullName evidence="2">Lactonizing lipase</fullName>
        <ecNumber evidence="2">3.1.1.3</ecNumber>
    </submittedName>
</protein>
<dbReference type="Pfam" id="PF00561">
    <property type="entry name" value="Abhydrolase_1"/>
    <property type="match status" value="1"/>
</dbReference>
<dbReference type="EMBL" id="CP042997">
    <property type="protein sequence ID" value="QEH38333.1"/>
    <property type="molecule type" value="Genomic_DNA"/>
</dbReference>
<evidence type="ECO:0000313" key="2">
    <source>
        <dbReference type="EMBL" id="QEH38333.1"/>
    </source>
</evidence>
<dbReference type="InterPro" id="IPR029058">
    <property type="entry name" value="AB_hydrolase_fold"/>
</dbReference>
<keyword evidence="3" id="KW-1185">Reference proteome</keyword>
<dbReference type="Gene3D" id="3.40.50.1820">
    <property type="entry name" value="alpha/beta hydrolase"/>
    <property type="match status" value="1"/>
</dbReference>
<dbReference type="Proteomes" id="UP000324233">
    <property type="component" value="Chromosome"/>
</dbReference>
<dbReference type="OrthoDB" id="556502at2"/>
<dbReference type="KEGG" id="agv:OJF2_69340"/>
<dbReference type="GO" id="GO:0004806">
    <property type="term" value="F:triacylglycerol lipase activity"/>
    <property type="evidence" value="ECO:0007669"/>
    <property type="project" value="UniProtKB-EC"/>
</dbReference>
<dbReference type="SUPFAM" id="SSF53474">
    <property type="entry name" value="alpha/beta-Hydrolases"/>
    <property type="match status" value="1"/>
</dbReference>
<dbReference type="InterPro" id="IPR000073">
    <property type="entry name" value="AB_hydrolase_1"/>
</dbReference>
<organism evidence="2 3">
    <name type="scientific">Aquisphaera giovannonii</name>
    <dbReference type="NCBI Taxonomy" id="406548"/>
    <lineage>
        <taxon>Bacteria</taxon>
        <taxon>Pseudomonadati</taxon>
        <taxon>Planctomycetota</taxon>
        <taxon>Planctomycetia</taxon>
        <taxon>Isosphaerales</taxon>
        <taxon>Isosphaeraceae</taxon>
        <taxon>Aquisphaera</taxon>
    </lineage>
</organism>
<dbReference type="AlphaFoldDB" id="A0A5B9WCW4"/>
<dbReference type="RefSeq" id="WP_148597784.1">
    <property type="nucleotide sequence ID" value="NZ_CP042997.1"/>
</dbReference>
<keyword evidence="2" id="KW-0378">Hydrolase</keyword>
<reference evidence="2 3" key="1">
    <citation type="submission" date="2019-08" db="EMBL/GenBank/DDBJ databases">
        <title>Deep-cultivation of Planctomycetes and their phenomic and genomic characterization uncovers novel biology.</title>
        <authorList>
            <person name="Wiegand S."/>
            <person name="Jogler M."/>
            <person name="Boedeker C."/>
            <person name="Pinto D."/>
            <person name="Vollmers J."/>
            <person name="Rivas-Marin E."/>
            <person name="Kohn T."/>
            <person name="Peeters S.H."/>
            <person name="Heuer A."/>
            <person name="Rast P."/>
            <person name="Oberbeckmann S."/>
            <person name="Bunk B."/>
            <person name="Jeske O."/>
            <person name="Meyerdierks A."/>
            <person name="Storesund J.E."/>
            <person name="Kallscheuer N."/>
            <person name="Luecker S."/>
            <person name="Lage O.M."/>
            <person name="Pohl T."/>
            <person name="Merkel B.J."/>
            <person name="Hornburger P."/>
            <person name="Mueller R.-W."/>
            <person name="Bruemmer F."/>
            <person name="Labrenz M."/>
            <person name="Spormann A.M."/>
            <person name="Op den Camp H."/>
            <person name="Overmann J."/>
            <person name="Amann R."/>
            <person name="Jetten M.S.M."/>
            <person name="Mascher T."/>
            <person name="Medema M.H."/>
            <person name="Devos D.P."/>
            <person name="Kaster A.-K."/>
            <person name="Ovreas L."/>
            <person name="Rohde M."/>
            <person name="Galperin M.Y."/>
            <person name="Jogler C."/>
        </authorList>
    </citation>
    <scope>NUCLEOTIDE SEQUENCE [LARGE SCALE GENOMIC DNA]</scope>
    <source>
        <strain evidence="2 3">OJF2</strain>
    </source>
</reference>
<proteinExistence type="predicted"/>
<name>A0A5B9WCW4_9BACT</name>
<evidence type="ECO:0000313" key="3">
    <source>
        <dbReference type="Proteomes" id="UP000324233"/>
    </source>
</evidence>
<accession>A0A5B9WCW4</accession>
<sequence length="259" mass="28383">MIPQLGAPIVLAHGLFGFSRIGLGPLTLTSYFRGIPDILRAAGNRVIVTRVHPIAGVEFRAQRLGYRIRTALPEGPFHIIGHSMGGLDARLLLEDPHWRSRVLSLTTIGTPHLGSYLADFAKLRVGRVYRLLEAMGLDHRGFLDITRLSARRFHRRHPAPADIPCFCAAGDPPPGEVTWPLQRFHDILMELEGPNDGLVSVASAEAFGTPLPRWPADHLRQMNWMTPGPGWTCPPIADLYAGVVGRLAALGFAAEQHVA</sequence>
<gene>
    <name evidence="2" type="primary">lip</name>
    <name evidence="2" type="ORF">OJF2_69340</name>
</gene>
<evidence type="ECO:0000259" key="1">
    <source>
        <dbReference type="Pfam" id="PF00561"/>
    </source>
</evidence>